<evidence type="ECO:0000256" key="1">
    <source>
        <dbReference type="SAM" id="MobiDB-lite"/>
    </source>
</evidence>
<keyword evidence="3" id="KW-1185">Reference proteome</keyword>
<dbReference type="GeneID" id="115361332"/>
<dbReference type="Ensembl" id="ENSMMDT00005056693.1">
    <property type="protein sequence ID" value="ENSMMDP00005055632.1"/>
    <property type="gene ID" value="ENSMMDG00005024891.1"/>
</dbReference>
<accession>A0A668AQ34</accession>
<sequence length="494" mass="55136">MLFNMYCKVPQAYLLLVRLLFSSWCFLNSFSTGRTLTRTSIPSGAVHADSSRLKHGGKGHRYVGIQQQFQPDSNTFPSFPPQQQQLFSSVSADCGRAPVEGREGISSARPTVRCGNEAMIITFLQQAMDSFLIERSDLTSTPLPLSHLPSGCGLSVRTTWTEVVLIAHYNGCFILLEEDKYILPVVWQRSRMKASCPVRVPFPRIVCTASSMDLIVFGEETVGRLKVLLNGRWVRLHYAAERCRFLSYAKSESVVFSVPFTTCGLIQKGGMYRIYIRSREREMELSCPLQIPSPPRHQSNMLPSSFQMQTISDPALDALLPEVDIHLLLSGVTQQEQHKLPNIQQQHSEADTQHLSAQPTKVHLPFTHNTARLPALPPMTPGPFELSLNIPIISNRLPQPSLGDISSAEHNRSELLRLIPAFIASGLSGLLQSHQELPNANLQRYTTNQEEEEISTWPHHFPDSPPFPPPPSDSHMDPVISVPPPHLQLGHVAP</sequence>
<protein>
    <submittedName>
        <fullName evidence="2">Uncharacterized LOC115361332</fullName>
    </submittedName>
</protein>
<dbReference type="OrthoDB" id="8889443at2759"/>
<reference evidence="2" key="1">
    <citation type="submission" date="2019-06" db="EMBL/GenBank/DDBJ databases">
        <authorList>
            <consortium name="Wellcome Sanger Institute Data Sharing"/>
        </authorList>
    </citation>
    <scope>NUCLEOTIDE SEQUENCE [LARGE SCALE GENOMIC DNA]</scope>
</reference>
<gene>
    <name evidence="2" type="primary">LOC115361332</name>
</gene>
<dbReference type="InParanoid" id="A0A668AQ34"/>
<organism evidence="2 3">
    <name type="scientific">Myripristis murdjan</name>
    <name type="common">pinecone soldierfish</name>
    <dbReference type="NCBI Taxonomy" id="586833"/>
    <lineage>
        <taxon>Eukaryota</taxon>
        <taxon>Metazoa</taxon>
        <taxon>Chordata</taxon>
        <taxon>Craniata</taxon>
        <taxon>Vertebrata</taxon>
        <taxon>Euteleostomi</taxon>
        <taxon>Actinopterygii</taxon>
        <taxon>Neopterygii</taxon>
        <taxon>Teleostei</taxon>
        <taxon>Neoteleostei</taxon>
        <taxon>Acanthomorphata</taxon>
        <taxon>Holocentriformes</taxon>
        <taxon>Holocentridae</taxon>
        <taxon>Myripristis</taxon>
    </lineage>
</organism>
<evidence type="ECO:0000313" key="3">
    <source>
        <dbReference type="Proteomes" id="UP000472263"/>
    </source>
</evidence>
<proteinExistence type="predicted"/>
<reference evidence="2" key="3">
    <citation type="submission" date="2025-09" db="UniProtKB">
        <authorList>
            <consortium name="Ensembl"/>
        </authorList>
    </citation>
    <scope>IDENTIFICATION</scope>
</reference>
<feature type="region of interest" description="Disordered" evidence="1">
    <location>
        <begin position="446"/>
        <end position="494"/>
    </location>
</feature>
<dbReference type="AlphaFoldDB" id="A0A668AQ34"/>
<dbReference type="Proteomes" id="UP000472263">
    <property type="component" value="Chromosome 1"/>
</dbReference>
<evidence type="ECO:0000313" key="2">
    <source>
        <dbReference type="Ensembl" id="ENSMMDP00005055632.1"/>
    </source>
</evidence>
<dbReference type="GeneTree" id="ENSGT00990000208598"/>
<reference evidence="2" key="2">
    <citation type="submission" date="2025-08" db="UniProtKB">
        <authorList>
            <consortium name="Ensembl"/>
        </authorList>
    </citation>
    <scope>IDENTIFICATION</scope>
</reference>
<dbReference type="RefSeq" id="XP_029910612.1">
    <property type="nucleotide sequence ID" value="XM_030054752.1"/>
</dbReference>
<name>A0A668AQ34_9TELE</name>
<feature type="compositionally biased region" description="Pro residues" evidence="1">
    <location>
        <begin position="463"/>
        <end position="472"/>
    </location>
</feature>